<dbReference type="OrthoDB" id="9804774at2"/>
<evidence type="ECO:0000256" key="1">
    <source>
        <dbReference type="ARBA" id="ARBA00006484"/>
    </source>
</evidence>
<organism evidence="4 5">
    <name type="scientific">Rhizorhabdus dicambivorans</name>
    <dbReference type="NCBI Taxonomy" id="1850238"/>
    <lineage>
        <taxon>Bacteria</taxon>
        <taxon>Pseudomonadati</taxon>
        <taxon>Pseudomonadota</taxon>
        <taxon>Alphaproteobacteria</taxon>
        <taxon>Sphingomonadales</taxon>
        <taxon>Sphingomonadaceae</taxon>
        <taxon>Rhizorhabdus</taxon>
    </lineage>
</organism>
<protein>
    <submittedName>
        <fullName evidence="4">Short-chain dehydrogenase</fullName>
    </submittedName>
</protein>
<dbReference type="InterPro" id="IPR051687">
    <property type="entry name" value="Peroxisomal_Beta-Oxidation"/>
</dbReference>
<dbReference type="PANTHER" id="PTHR45024:SF2">
    <property type="entry name" value="SCP2 DOMAIN-CONTAINING PROTEIN"/>
    <property type="match status" value="1"/>
</dbReference>
<evidence type="ECO:0000313" key="5">
    <source>
        <dbReference type="Proteomes" id="UP000218934"/>
    </source>
</evidence>
<evidence type="ECO:0000313" key="4">
    <source>
        <dbReference type="EMBL" id="PCE41542.1"/>
    </source>
</evidence>
<evidence type="ECO:0000256" key="2">
    <source>
        <dbReference type="ARBA" id="ARBA00023002"/>
    </source>
</evidence>
<dbReference type="PANTHER" id="PTHR45024">
    <property type="entry name" value="DEHYDROGENASES, SHORT CHAIN"/>
    <property type="match status" value="1"/>
</dbReference>
<dbReference type="AlphaFoldDB" id="A0A2A4FV39"/>
<sequence length="294" mass="30413">MADPDFSGRTAIVTGAAKGLGRAYARWLAARGCAVVVSNRPAADGTSAAQAVVDEIAAAGGRAAAHDGPVESEAAAIGMADLALERFGGIDIFISNAGVLCWSDFGAMTIDAMREVIDINLWGCVYGLKAVWPVMTGRGYGRIVLTGSSAGLWGQAQSSAYGASKGAMIGLARSLALDVPDGADVRINVVAPAAYTPMSAAHFGERWADYASADKVAPVVGWLASERCRSSGGIYHAGAGHVRRVQILEGPIEDLSSGTLDEVMARLEPNPEWTSSFASGAELMPELAKAMEQP</sequence>
<dbReference type="InterPro" id="IPR002347">
    <property type="entry name" value="SDR_fam"/>
</dbReference>
<dbReference type="PRINTS" id="PR00080">
    <property type="entry name" value="SDRFAMILY"/>
</dbReference>
<dbReference type="RefSeq" id="WP_066967785.1">
    <property type="nucleotide sequence ID" value="NZ_CP023449.1"/>
</dbReference>
<dbReference type="KEGG" id="rdi:CMV14_05635"/>
<dbReference type="Pfam" id="PF00106">
    <property type="entry name" value="adh_short"/>
    <property type="match status" value="1"/>
</dbReference>
<dbReference type="Gene3D" id="3.40.50.720">
    <property type="entry name" value="NAD(P)-binding Rossmann-like Domain"/>
    <property type="match status" value="1"/>
</dbReference>
<keyword evidence="5" id="KW-1185">Reference proteome</keyword>
<name>A0A2A4FV39_9SPHN</name>
<gene>
    <name evidence="4" type="ORF">COO09_14740</name>
</gene>
<dbReference type="SUPFAM" id="SSF51735">
    <property type="entry name" value="NAD(P)-binding Rossmann-fold domains"/>
    <property type="match status" value="1"/>
</dbReference>
<dbReference type="PROSITE" id="PS00061">
    <property type="entry name" value="ADH_SHORT"/>
    <property type="match status" value="1"/>
</dbReference>
<dbReference type="PRINTS" id="PR00081">
    <property type="entry name" value="GDHRDH"/>
</dbReference>
<dbReference type="GO" id="GO:0016491">
    <property type="term" value="F:oxidoreductase activity"/>
    <property type="evidence" value="ECO:0007669"/>
    <property type="project" value="UniProtKB-KW"/>
</dbReference>
<reference evidence="4 5" key="1">
    <citation type="submission" date="2017-09" db="EMBL/GenBank/DDBJ databases">
        <title>The Catabolism of 3,6-Dichlorosalicylic acid is Initiated by the Cytochrome P450 Monooxygenase DsmABC in Rhizorhabdus dicambivorans Ndbn-20.</title>
        <authorList>
            <person name="Na L."/>
        </authorList>
    </citation>
    <scope>NUCLEOTIDE SEQUENCE [LARGE SCALE GENOMIC DNA]</scope>
    <source>
        <strain evidence="4 5">Ndbn-20m</strain>
    </source>
</reference>
<dbReference type="EMBL" id="NWUF01000014">
    <property type="protein sequence ID" value="PCE41542.1"/>
    <property type="molecule type" value="Genomic_DNA"/>
</dbReference>
<evidence type="ECO:0000256" key="3">
    <source>
        <dbReference type="RuleBase" id="RU000363"/>
    </source>
</evidence>
<comment type="caution">
    <text evidence="4">The sequence shown here is derived from an EMBL/GenBank/DDBJ whole genome shotgun (WGS) entry which is preliminary data.</text>
</comment>
<dbReference type="Proteomes" id="UP000218934">
    <property type="component" value="Unassembled WGS sequence"/>
</dbReference>
<accession>A0A2A4FV39</accession>
<proteinExistence type="inferred from homology"/>
<comment type="similarity">
    <text evidence="1 3">Belongs to the short-chain dehydrogenases/reductases (SDR) family.</text>
</comment>
<keyword evidence="2" id="KW-0560">Oxidoreductase</keyword>
<dbReference type="InterPro" id="IPR020904">
    <property type="entry name" value="Sc_DH/Rdtase_CS"/>
</dbReference>
<dbReference type="InterPro" id="IPR036291">
    <property type="entry name" value="NAD(P)-bd_dom_sf"/>
</dbReference>